<dbReference type="InterPro" id="IPR044824">
    <property type="entry name" value="MAIN-like"/>
</dbReference>
<organism evidence="3 4">
    <name type="scientific">Erythroxylum novogranatense</name>
    <dbReference type="NCBI Taxonomy" id="1862640"/>
    <lineage>
        <taxon>Eukaryota</taxon>
        <taxon>Viridiplantae</taxon>
        <taxon>Streptophyta</taxon>
        <taxon>Embryophyta</taxon>
        <taxon>Tracheophyta</taxon>
        <taxon>Spermatophyta</taxon>
        <taxon>Magnoliopsida</taxon>
        <taxon>eudicotyledons</taxon>
        <taxon>Gunneridae</taxon>
        <taxon>Pentapetalae</taxon>
        <taxon>rosids</taxon>
        <taxon>fabids</taxon>
        <taxon>Malpighiales</taxon>
        <taxon>Erythroxylaceae</taxon>
        <taxon>Erythroxylum</taxon>
    </lineage>
</organism>
<dbReference type="InterPro" id="IPR019557">
    <property type="entry name" value="AminoTfrase-like_pln_mobile"/>
</dbReference>
<feature type="compositionally biased region" description="Basic and acidic residues" evidence="1">
    <location>
        <begin position="778"/>
        <end position="787"/>
    </location>
</feature>
<feature type="region of interest" description="Disordered" evidence="1">
    <location>
        <begin position="511"/>
        <end position="535"/>
    </location>
</feature>
<proteinExistence type="predicted"/>
<feature type="compositionally biased region" description="Polar residues" evidence="1">
    <location>
        <begin position="743"/>
        <end position="758"/>
    </location>
</feature>
<evidence type="ECO:0000313" key="4">
    <source>
        <dbReference type="Proteomes" id="UP001159364"/>
    </source>
</evidence>
<protein>
    <recommendedName>
        <fullName evidence="2">Aminotransferase-like plant mobile domain-containing protein</fullName>
    </recommendedName>
</protein>
<reference evidence="3 4" key="1">
    <citation type="submission" date="2021-09" db="EMBL/GenBank/DDBJ databases">
        <title>Genomic insights and catalytic innovation underlie evolution of tropane alkaloids biosynthesis.</title>
        <authorList>
            <person name="Wang Y.-J."/>
            <person name="Tian T."/>
            <person name="Huang J.-P."/>
            <person name="Huang S.-X."/>
        </authorList>
    </citation>
    <scope>NUCLEOTIDE SEQUENCE [LARGE SCALE GENOMIC DNA]</scope>
    <source>
        <strain evidence="3">KIB-2018</strain>
        <tissue evidence="3">Leaf</tissue>
    </source>
</reference>
<dbReference type="AlphaFoldDB" id="A0AAV8SRN6"/>
<dbReference type="GO" id="GO:0010073">
    <property type="term" value="P:meristem maintenance"/>
    <property type="evidence" value="ECO:0007669"/>
    <property type="project" value="InterPro"/>
</dbReference>
<gene>
    <name evidence="3" type="ORF">K2173_010696</name>
</gene>
<feature type="region of interest" description="Disordered" evidence="1">
    <location>
        <begin position="737"/>
        <end position="806"/>
    </location>
</feature>
<dbReference type="EMBL" id="JAIWQS010000009">
    <property type="protein sequence ID" value="KAJ8754605.1"/>
    <property type="molecule type" value="Genomic_DNA"/>
</dbReference>
<evidence type="ECO:0000256" key="1">
    <source>
        <dbReference type="SAM" id="MobiDB-lite"/>
    </source>
</evidence>
<sequence>MEELSDFIVESREEFMISATGQGKPVLRTAHFLKPTSTNIGESISKPHLPTISLPAKVKAEKGPLSVTFRAWNKPSEQWKEWVEKMVSLHETTWERAGVHEAIMNSTYTIVKDCDLIFGIAERWRPDTKSFIFPWGEATVTLEDLLMIGYSDLGAPVFLSLDDEELKPIKIRLILARKEMIRTRAKKASHTLWMRKFMDSGNEVEHEAFLAYWLSRFVLSTARDTISDFCLSIAIHLARGTRIALAPAILASLYRDLSILEENLPSLESNKGRKSKNRNDDVVTVAVTSPFQLIQVWIWERFVELRPEPNLTKNGEPRLARWDKLTCRIEDVRLCLDSAKENFIWRPYDKIMPNWTTPFSDAAEEVVDSGLDEEILSFSQCLKVSELVGHCLIEQYLPHRVAMQFGFDQDIPGYVTRFDMSPEVSWSYYNRPMIDAMRYLPFLRLEGKVTTRYLDCWKQSISSLQGKRQKTTSRAKPMSLKGKSIIKSNCEFVSPSKGFSLMLQKNKALMETSKEKSKGETSASSKLKPDTGNGVKNHETFFSSLKVTSEASKQEEDAECNSFISGISPQISKQKNDNSSVVVPGSLGEQAGIVSKRNHKVSNLSATPDVYEFIQKRSAQSLKRKNGENHEVACPSCPSKLTRTLVQDFASVKEINSRLVPPGFPPKRMAEASHSVEEGNIIAVDNYVLKPGYKNADPESEQCRDGNIFSGNSQSTSCTAFKESSISEETCVENEAVEKQKANETNTSPLVNNKSVRSSDPKILPLKEATQPEALGSRQDRDGDNKFSHSAQSHPLMSKTGGGEGSNYREPFSINGKQIASAESTTLEQAGEHANRSPEEIFDMPSITENVGESSSYLIQKPWLRLEVLIGRLEKLSSDLKAAKFGGTAMASF</sequence>
<comment type="caution">
    <text evidence="3">The sequence shown here is derived from an EMBL/GenBank/DDBJ whole genome shotgun (WGS) entry which is preliminary data.</text>
</comment>
<dbReference type="PANTHER" id="PTHR46033:SF67">
    <property type="entry name" value="AMINOTRANSFERASE-LIKE, PLANT MOBILE DOMAIN FAMILY PROTEIN"/>
    <property type="match status" value="1"/>
</dbReference>
<dbReference type="Pfam" id="PF10536">
    <property type="entry name" value="PMD"/>
    <property type="match status" value="1"/>
</dbReference>
<dbReference type="Proteomes" id="UP001159364">
    <property type="component" value="Linkage Group LG09"/>
</dbReference>
<keyword evidence="4" id="KW-1185">Reference proteome</keyword>
<name>A0AAV8SRN6_9ROSI</name>
<evidence type="ECO:0000313" key="3">
    <source>
        <dbReference type="EMBL" id="KAJ8754605.1"/>
    </source>
</evidence>
<feature type="domain" description="Aminotransferase-like plant mobile" evidence="2">
    <location>
        <begin position="98"/>
        <end position="458"/>
    </location>
</feature>
<accession>A0AAV8SRN6</accession>
<evidence type="ECO:0000259" key="2">
    <source>
        <dbReference type="Pfam" id="PF10536"/>
    </source>
</evidence>
<dbReference type="PANTHER" id="PTHR46033">
    <property type="entry name" value="PROTEIN MAIN-LIKE 2"/>
    <property type="match status" value="1"/>
</dbReference>